<dbReference type="AlphaFoldDB" id="A0A0A3IHW2"/>
<keyword evidence="3" id="KW-1185">Reference proteome</keyword>
<dbReference type="STRING" id="1220589.CD32_12205"/>
<evidence type="ECO:0000313" key="2">
    <source>
        <dbReference type="EMBL" id="KGR84351.1"/>
    </source>
</evidence>
<dbReference type="Proteomes" id="UP000030437">
    <property type="component" value="Unassembled WGS sequence"/>
</dbReference>
<feature type="transmembrane region" description="Helical" evidence="1">
    <location>
        <begin position="96"/>
        <end position="120"/>
    </location>
</feature>
<keyword evidence="1" id="KW-0812">Transmembrane</keyword>
<dbReference type="eggNOG" id="ENOG502ZCCM">
    <property type="taxonomic scope" value="Bacteria"/>
</dbReference>
<sequence>MINRIPNGSIGFYAKVAGIGLLLMAVLAGFSNGMVLNRLLVEAEAVKTAANLIENGVLLRAGFGCFIIVLLLDVIVAWALYTLFKPISLDLSLLAAWLRLLYTAVFGASLFHIAEIIGLLDNPLPPSPEQILFLISSFHNGWLISLLFFALHLLILGYLIIRSSGYVPKLIGFLLVLAAIAYTADSLAYFLLPDYIHYEKTLLLIVTFCGVLGELSLACWLLLKGVKMKPVR</sequence>
<evidence type="ECO:0008006" key="4">
    <source>
        <dbReference type="Google" id="ProtNLM"/>
    </source>
</evidence>
<gene>
    <name evidence="2" type="ORF">CD32_12205</name>
</gene>
<organism evidence="2 3">
    <name type="scientific">Lysinibacillus odysseyi 34hs-1 = NBRC 100172</name>
    <dbReference type="NCBI Taxonomy" id="1220589"/>
    <lineage>
        <taxon>Bacteria</taxon>
        <taxon>Bacillati</taxon>
        <taxon>Bacillota</taxon>
        <taxon>Bacilli</taxon>
        <taxon>Bacillales</taxon>
        <taxon>Bacillaceae</taxon>
        <taxon>Lysinibacillus</taxon>
    </lineage>
</organism>
<dbReference type="InterPro" id="IPR025495">
    <property type="entry name" value="DUF4386"/>
</dbReference>
<evidence type="ECO:0000313" key="3">
    <source>
        <dbReference type="Proteomes" id="UP000030437"/>
    </source>
</evidence>
<comment type="caution">
    <text evidence="2">The sequence shown here is derived from an EMBL/GenBank/DDBJ whole genome shotgun (WGS) entry which is preliminary data.</text>
</comment>
<dbReference type="Pfam" id="PF14329">
    <property type="entry name" value="DUF4386"/>
    <property type="match status" value="1"/>
</dbReference>
<proteinExistence type="predicted"/>
<protein>
    <recommendedName>
        <fullName evidence="4">DUF4386 domain-containing protein</fullName>
    </recommendedName>
</protein>
<feature type="transmembrane region" description="Helical" evidence="1">
    <location>
        <begin position="170"/>
        <end position="190"/>
    </location>
</feature>
<reference evidence="2 3" key="1">
    <citation type="submission" date="2014-02" db="EMBL/GenBank/DDBJ databases">
        <title>Draft genome sequence of Lysinibacillus odysseyi NBRC 100172.</title>
        <authorList>
            <person name="Zhang F."/>
            <person name="Wang G."/>
            <person name="Zhang L."/>
        </authorList>
    </citation>
    <scope>NUCLEOTIDE SEQUENCE [LARGE SCALE GENOMIC DNA]</scope>
    <source>
        <strain evidence="2 3">NBRC 100172</strain>
    </source>
</reference>
<evidence type="ECO:0000256" key="1">
    <source>
        <dbReference type="SAM" id="Phobius"/>
    </source>
</evidence>
<name>A0A0A3IHW2_9BACI</name>
<accession>A0A0A3IHW2</accession>
<keyword evidence="1" id="KW-0472">Membrane</keyword>
<dbReference type="EMBL" id="JPVP01000056">
    <property type="protein sequence ID" value="KGR84351.1"/>
    <property type="molecule type" value="Genomic_DNA"/>
</dbReference>
<keyword evidence="1" id="KW-1133">Transmembrane helix</keyword>
<feature type="transmembrane region" description="Helical" evidence="1">
    <location>
        <begin position="140"/>
        <end position="161"/>
    </location>
</feature>
<feature type="transmembrane region" description="Helical" evidence="1">
    <location>
        <begin position="202"/>
        <end position="223"/>
    </location>
</feature>
<feature type="transmembrane region" description="Helical" evidence="1">
    <location>
        <begin position="12"/>
        <end position="30"/>
    </location>
</feature>
<feature type="transmembrane region" description="Helical" evidence="1">
    <location>
        <begin position="61"/>
        <end position="84"/>
    </location>
</feature>